<evidence type="ECO:0008006" key="3">
    <source>
        <dbReference type="Google" id="ProtNLM"/>
    </source>
</evidence>
<proteinExistence type="predicted"/>
<evidence type="ECO:0000313" key="2">
    <source>
        <dbReference type="Proteomes" id="UP001156905"/>
    </source>
</evidence>
<dbReference type="EMBL" id="BSOW01000015">
    <property type="protein sequence ID" value="GLR87673.1"/>
    <property type="molecule type" value="Genomic_DNA"/>
</dbReference>
<dbReference type="Gene3D" id="3.40.50.2000">
    <property type="entry name" value="Glycogen Phosphorylase B"/>
    <property type="match status" value="1"/>
</dbReference>
<gene>
    <name evidence="1" type="ORF">GCM10007857_43840</name>
</gene>
<sequence length="177" mass="20030">MAGQFYASDEWNQLAWSLSLAGWQVNGRKVVVRVLGHQKPPGVPEEHLDFQGWQPQTRAVELLSETCDILYCPYPFKASMVEVAELSFPSKIPTYLAAGRPILFHGPKYANAARYLEERRAGFICRAMEADAVYDGLLHLVEDQDLYKCLAEGAQNAFHSDFTLERLSDAVRRFLGY</sequence>
<dbReference type="Proteomes" id="UP001156905">
    <property type="component" value="Unassembled WGS sequence"/>
</dbReference>
<dbReference type="SUPFAM" id="SSF53756">
    <property type="entry name" value="UDP-Glycosyltransferase/glycogen phosphorylase"/>
    <property type="match status" value="1"/>
</dbReference>
<comment type="caution">
    <text evidence="1">The sequence shown here is derived from an EMBL/GenBank/DDBJ whole genome shotgun (WGS) entry which is preliminary data.</text>
</comment>
<keyword evidence="2" id="KW-1185">Reference proteome</keyword>
<evidence type="ECO:0000313" key="1">
    <source>
        <dbReference type="EMBL" id="GLR87673.1"/>
    </source>
</evidence>
<organism evidence="1 2">
    <name type="scientific">Bradyrhizobium iriomotense</name>
    <dbReference type="NCBI Taxonomy" id="441950"/>
    <lineage>
        <taxon>Bacteria</taxon>
        <taxon>Pseudomonadati</taxon>
        <taxon>Pseudomonadota</taxon>
        <taxon>Alphaproteobacteria</taxon>
        <taxon>Hyphomicrobiales</taxon>
        <taxon>Nitrobacteraceae</taxon>
        <taxon>Bradyrhizobium</taxon>
    </lineage>
</organism>
<accession>A0ABQ6B0J5</accession>
<protein>
    <recommendedName>
        <fullName evidence="3">Glycosyl transferase family 1 domain-containing protein</fullName>
    </recommendedName>
</protein>
<name>A0ABQ6B0J5_9BRAD</name>
<reference evidence="2" key="1">
    <citation type="journal article" date="2019" name="Int. J. Syst. Evol. Microbiol.">
        <title>The Global Catalogue of Microorganisms (GCM) 10K type strain sequencing project: providing services to taxonomists for standard genome sequencing and annotation.</title>
        <authorList>
            <consortium name="The Broad Institute Genomics Platform"/>
            <consortium name="The Broad Institute Genome Sequencing Center for Infectious Disease"/>
            <person name="Wu L."/>
            <person name="Ma J."/>
        </authorList>
    </citation>
    <scope>NUCLEOTIDE SEQUENCE [LARGE SCALE GENOMIC DNA]</scope>
    <source>
        <strain evidence="2">NBRC 102520</strain>
    </source>
</reference>